<sequence>MPTEEYVLSLSYGKDSMACLRAIELLGWPLHRIVTADVWATDTIPADPPPMVEFKQYADDEIKRRWGIEVEHICARNADGTKRTYEQLFYHVPNRKPGGKFTGGSPAGFPYQKGAWCNDRLKTNPLDNAGGVR</sequence>
<dbReference type="AlphaFoldDB" id="A0A2U1CFB5"/>
<evidence type="ECO:0008006" key="3">
    <source>
        <dbReference type="Google" id="ProtNLM"/>
    </source>
</evidence>
<proteinExistence type="predicted"/>
<dbReference type="Proteomes" id="UP000245778">
    <property type="component" value="Unassembled WGS sequence"/>
</dbReference>
<comment type="caution">
    <text evidence="1">The sequence shown here is derived from an EMBL/GenBank/DDBJ whole genome shotgun (WGS) entry which is preliminary data.</text>
</comment>
<dbReference type="GeneID" id="93228144"/>
<dbReference type="Gene3D" id="3.40.50.620">
    <property type="entry name" value="HUPs"/>
    <property type="match status" value="1"/>
</dbReference>
<name>A0A2U1CFB5_9FIRM</name>
<dbReference type="OrthoDB" id="9774475at2"/>
<dbReference type="RefSeq" id="WP_116721368.1">
    <property type="nucleotide sequence ID" value="NZ_CP011524.1"/>
</dbReference>
<accession>A0A2U1CFB5</accession>
<protein>
    <recommendedName>
        <fullName evidence="3">Phosphoadenosine phosphosulphate reductase domain-containing protein</fullName>
    </recommendedName>
</protein>
<organism evidence="1 2">
    <name type="scientific">Intestinimonas butyriciproducens</name>
    <dbReference type="NCBI Taxonomy" id="1297617"/>
    <lineage>
        <taxon>Bacteria</taxon>
        <taxon>Bacillati</taxon>
        <taxon>Bacillota</taxon>
        <taxon>Clostridia</taxon>
        <taxon>Eubacteriales</taxon>
        <taxon>Intestinimonas</taxon>
    </lineage>
</organism>
<evidence type="ECO:0000313" key="2">
    <source>
        <dbReference type="Proteomes" id="UP000245778"/>
    </source>
</evidence>
<gene>
    <name evidence="1" type="ORF">C7373_101118</name>
</gene>
<reference evidence="1 2" key="1">
    <citation type="submission" date="2018-04" db="EMBL/GenBank/DDBJ databases">
        <title>Genomic Encyclopedia of Type Strains, Phase IV (KMG-IV): sequencing the most valuable type-strain genomes for metagenomic binning, comparative biology and taxonomic classification.</title>
        <authorList>
            <person name="Goeker M."/>
        </authorList>
    </citation>
    <scope>NUCLEOTIDE SEQUENCE [LARGE SCALE GENOMIC DNA]</scope>
    <source>
        <strain evidence="1 2">DSM 26588</strain>
    </source>
</reference>
<dbReference type="EMBL" id="QEKK01000001">
    <property type="protein sequence ID" value="PVY59604.1"/>
    <property type="molecule type" value="Genomic_DNA"/>
</dbReference>
<dbReference type="InterPro" id="IPR014729">
    <property type="entry name" value="Rossmann-like_a/b/a_fold"/>
</dbReference>
<evidence type="ECO:0000313" key="1">
    <source>
        <dbReference type="EMBL" id="PVY59604.1"/>
    </source>
</evidence>